<dbReference type="PANTHER" id="PTHR33736:SF18">
    <property type="entry name" value="F-BOX DOMAIN-CONTAINING PROTEIN"/>
    <property type="match status" value="1"/>
</dbReference>
<keyword evidence="1" id="KW-1133">Transmembrane helix</keyword>
<protein>
    <recommendedName>
        <fullName evidence="4">F-box protein</fullName>
    </recommendedName>
</protein>
<evidence type="ECO:0000256" key="1">
    <source>
        <dbReference type="SAM" id="Phobius"/>
    </source>
</evidence>
<dbReference type="Gene3D" id="1.20.1280.50">
    <property type="match status" value="1"/>
</dbReference>
<evidence type="ECO:0000313" key="2">
    <source>
        <dbReference type="EMBL" id="KAK4286322.1"/>
    </source>
</evidence>
<evidence type="ECO:0008006" key="4">
    <source>
        <dbReference type="Google" id="ProtNLM"/>
    </source>
</evidence>
<dbReference type="Proteomes" id="UP001293593">
    <property type="component" value="Unassembled WGS sequence"/>
</dbReference>
<keyword evidence="1" id="KW-0812">Transmembrane</keyword>
<accession>A0AAE1TIE1</accession>
<comment type="caution">
    <text evidence="2">The sequence shown here is derived from an EMBL/GenBank/DDBJ whole genome shotgun (WGS) entry which is preliminary data.</text>
</comment>
<name>A0AAE1TIE1_9FABA</name>
<dbReference type="InterPro" id="IPR045283">
    <property type="entry name" value="AT3G44326-like"/>
</dbReference>
<evidence type="ECO:0000313" key="3">
    <source>
        <dbReference type="Proteomes" id="UP001293593"/>
    </source>
</evidence>
<sequence length="364" mass="41425">MIAWKVKAASHSRRALYKSPSIKPSLLSQFTVMASSSESDASLTTLHSDLFHSHILTRLDGPSLASASASSSLLRHLCLHDPLWRQICTSTWPSLRDPILRPVISHFPSGHRSLFLDSFPTLHHFNRPHHLHPSFTPTSEWISAVDIYDNDTPIFSKVHRTQTQSGWFECSPLWIDLLDPKESVPMPLKCARKDEDWMKHLEKNLSLSWILIDPSRNRAANLSSRRPVSAQRHWLTGDLELVYAVVIACDEGPSEWVQCNIKVTCTYSEEVGGEMPVSEISLTVEDSDGRSMSGKQSMAILQSAIESGKRKRMSEEEAKARFQEFLSVKRDRREARERSDQALDMVLIFVVVAIFAFLCWFFFF</sequence>
<dbReference type="PANTHER" id="PTHR33736">
    <property type="entry name" value="F-BOX PROTEIN-RELATED"/>
    <property type="match status" value="1"/>
</dbReference>
<organism evidence="2 3">
    <name type="scientific">Acacia crassicarpa</name>
    <name type="common">northern wattle</name>
    <dbReference type="NCBI Taxonomy" id="499986"/>
    <lineage>
        <taxon>Eukaryota</taxon>
        <taxon>Viridiplantae</taxon>
        <taxon>Streptophyta</taxon>
        <taxon>Embryophyta</taxon>
        <taxon>Tracheophyta</taxon>
        <taxon>Spermatophyta</taxon>
        <taxon>Magnoliopsida</taxon>
        <taxon>eudicotyledons</taxon>
        <taxon>Gunneridae</taxon>
        <taxon>Pentapetalae</taxon>
        <taxon>rosids</taxon>
        <taxon>fabids</taxon>
        <taxon>Fabales</taxon>
        <taxon>Fabaceae</taxon>
        <taxon>Caesalpinioideae</taxon>
        <taxon>mimosoid clade</taxon>
        <taxon>Acacieae</taxon>
        <taxon>Acacia</taxon>
    </lineage>
</organism>
<dbReference type="AlphaFoldDB" id="A0AAE1TIE1"/>
<feature type="transmembrane region" description="Helical" evidence="1">
    <location>
        <begin position="342"/>
        <end position="363"/>
    </location>
</feature>
<keyword evidence="3" id="KW-1185">Reference proteome</keyword>
<dbReference type="SUPFAM" id="SSF81383">
    <property type="entry name" value="F-box domain"/>
    <property type="match status" value="1"/>
</dbReference>
<dbReference type="EMBL" id="JAWXYG010000001">
    <property type="protein sequence ID" value="KAK4286322.1"/>
    <property type="molecule type" value="Genomic_DNA"/>
</dbReference>
<reference evidence="2" key="1">
    <citation type="submission" date="2023-10" db="EMBL/GenBank/DDBJ databases">
        <title>Chromosome-level genome of the transformable northern wattle, Acacia crassicarpa.</title>
        <authorList>
            <person name="Massaro I."/>
            <person name="Sinha N.R."/>
            <person name="Poethig S."/>
            <person name="Leichty A.R."/>
        </authorList>
    </citation>
    <scope>NUCLEOTIDE SEQUENCE</scope>
    <source>
        <strain evidence="2">Acra3RX</strain>
        <tissue evidence="2">Leaf</tissue>
    </source>
</reference>
<keyword evidence="1" id="KW-0472">Membrane</keyword>
<gene>
    <name evidence="2" type="ORF">QN277_002892</name>
</gene>
<dbReference type="InterPro" id="IPR036047">
    <property type="entry name" value="F-box-like_dom_sf"/>
</dbReference>
<proteinExistence type="predicted"/>